<keyword evidence="3" id="KW-0418">Kinase</keyword>
<accession>E8QXQ4</accession>
<dbReference type="Proteomes" id="UP000008631">
    <property type="component" value="Chromosome"/>
</dbReference>
<keyword evidence="4" id="KW-1185">Reference proteome</keyword>
<dbReference type="Gene3D" id="3.40.1160.10">
    <property type="entry name" value="Acetylglutamate kinase-like"/>
    <property type="match status" value="1"/>
</dbReference>
<dbReference type="InterPro" id="IPR036393">
    <property type="entry name" value="AceGlu_kinase-like_sf"/>
</dbReference>
<organism evidence="3 4">
    <name type="scientific">Isosphaera pallida (strain ATCC 43644 / DSM 9630 / IS1B)</name>
    <dbReference type="NCBI Taxonomy" id="575540"/>
    <lineage>
        <taxon>Bacteria</taxon>
        <taxon>Pseudomonadati</taxon>
        <taxon>Planctomycetota</taxon>
        <taxon>Planctomycetia</taxon>
        <taxon>Isosphaerales</taxon>
        <taxon>Isosphaeraceae</taxon>
        <taxon>Isosphaera</taxon>
    </lineage>
</organism>
<evidence type="ECO:0000259" key="2">
    <source>
        <dbReference type="Pfam" id="PF00696"/>
    </source>
</evidence>
<reference key="1">
    <citation type="submission" date="2010-11" db="EMBL/GenBank/DDBJ databases">
        <title>The complete sequence of chromosome of Isophaera pallida ATCC 43644.</title>
        <authorList>
            <consortium name="US DOE Joint Genome Institute (JGI-PGF)"/>
            <person name="Lucas S."/>
            <person name="Copeland A."/>
            <person name="Lapidus A."/>
            <person name="Bruce D."/>
            <person name="Goodwin L."/>
            <person name="Pitluck S."/>
            <person name="Kyrpides N."/>
            <person name="Mavromatis K."/>
            <person name="Pagani I."/>
            <person name="Ivanova N."/>
            <person name="Saunders E."/>
            <person name="Brettin T."/>
            <person name="Detter J.C."/>
            <person name="Han C."/>
            <person name="Tapia R."/>
            <person name="Land M."/>
            <person name="Hauser L."/>
            <person name="Markowitz V."/>
            <person name="Cheng J.-F."/>
            <person name="Hugenholtz P."/>
            <person name="Woyke T."/>
            <person name="Wu D."/>
            <person name="Eisen J.A."/>
        </authorList>
    </citation>
    <scope>NUCLEOTIDE SEQUENCE</scope>
    <source>
        <strain>ATCC 43644</strain>
    </source>
</reference>
<feature type="domain" description="Aspartate/glutamate/uridylate kinase" evidence="2">
    <location>
        <begin position="46"/>
        <end position="198"/>
    </location>
</feature>
<protein>
    <submittedName>
        <fullName evidence="3">Aspartate/glutamate/uridylate kinase</fullName>
    </submittedName>
</protein>
<gene>
    <name evidence="3" type="ordered locus">Isop_3534</name>
</gene>
<proteinExistence type="predicted"/>
<sequence length="243" mass="26826">MTAMSPDANPNSQPAGDRDHQPLPPGVRPTARARVVPTPPSSLGRLTVLKVGGSLLDWPELPERLERLLEDLRRRGDRVVVLVGGAAVADWVRALDRIHRLGESRSHHLAIRALEFTSHVLAALAPRLGLDVIDNLDDCDESWLAGRVPILSPRLLLDQDEQESPVPLEHSWDVTTDSIAARVAFRLKAELWLLKSTDLPEGVDRFEAACLGLVDPAFPMVAQPLETVVYLNLRAPKLDVRFL</sequence>
<dbReference type="eggNOG" id="COG2054">
    <property type="taxonomic scope" value="Bacteria"/>
</dbReference>
<dbReference type="HOGENOM" id="CLU_089197_0_0_0"/>
<evidence type="ECO:0000313" key="4">
    <source>
        <dbReference type="Proteomes" id="UP000008631"/>
    </source>
</evidence>
<feature type="region of interest" description="Disordered" evidence="1">
    <location>
        <begin position="1"/>
        <end position="39"/>
    </location>
</feature>
<keyword evidence="3" id="KW-0808">Transferase</keyword>
<dbReference type="GO" id="GO:0016301">
    <property type="term" value="F:kinase activity"/>
    <property type="evidence" value="ECO:0007669"/>
    <property type="project" value="UniProtKB-KW"/>
</dbReference>
<name>E8QXQ4_ISOPI</name>
<dbReference type="InParanoid" id="E8QXQ4"/>
<dbReference type="AlphaFoldDB" id="E8QXQ4"/>
<evidence type="ECO:0000256" key="1">
    <source>
        <dbReference type="SAM" id="MobiDB-lite"/>
    </source>
</evidence>
<evidence type="ECO:0000313" key="3">
    <source>
        <dbReference type="EMBL" id="ADV64091.1"/>
    </source>
</evidence>
<dbReference type="InterPro" id="IPR001048">
    <property type="entry name" value="Asp/Glu/Uridylate_kinase"/>
</dbReference>
<dbReference type="STRING" id="575540.Isop_3534"/>
<dbReference type="KEGG" id="ipa:Isop_3534"/>
<reference evidence="3 4" key="2">
    <citation type="journal article" date="2011" name="Stand. Genomic Sci.">
        <title>Complete genome sequence of Isosphaera pallida type strain (IS1B).</title>
        <authorList>
            <consortium name="US DOE Joint Genome Institute (JGI-PGF)"/>
            <person name="Goker M."/>
            <person name="Cleland D."/>
            <person name="Saunders E."/>
            <person name="Lapidus A."/>
            <person name="Nolan M."/>
            <person name="Lucas S."/>
            <person name="Hammon N."/>
            <person name="Deshpande S."/>
            <person name="Cheng J.F."/>
            <person name="Tapia R."/>
            <person name="Han C."/>
            <person name="Goodwin L."/>
            <person name="Pitluck S."/>
            <person name="Liolios K."/>
            <person name="Pagani I."/>
            <person name="Ivanova N."/>
            <person name="Mavromatis K."/>
            <person name="Pati A."/>
            <person name="Chen A."/>
            <person name="Palaniappan K."/>
            <person name="Land M."/>
            <person name="Hauser L."/>
            <person name="Chang Y.J."/>
            <person name="Jeffries C.D."/>
            <person name="Detter J.C."/>
            <person name="Beck B."/>
            <person name="Woyke T."/>
            <person name="Bristow J."/>
            <person name="Eisen J.A."/>
            <person name="Markowitz V."/>
            <person name="Hugenholtz P."/>
            <person name="Kyrpides N.C."/>
            <person name="Klenk H.P."/>
        </authorList>
    </citation>
    <scope>NUCLEOTIDE SEQUENCE [LARGE SCALE GENOMIC DNA]</scope>
    <source>
        <strain evidence="4">ATCC 43644 / DSM 9630 / IS1B</strain>
    </source>
</reference>
<dbReference type="Pfam" id="PF00696">
    <property type="entry name" value="AA_kinase"/>
    <property type="match status" value="1"/>
</dbReference>
<dbReference type="SUPFAM" id="SSF53633">
    <property type="entry name" value="Carbamate kinase-like"/>
    <property type="match status" value="1"/>
</dbReference>
<dbReference type="EMBL" id="CP002353">
    <property type="protein sequence ID" value="ADV64091.1"/>
    <property type="molecule type" value="Genomic_DNA"/>
</dbReference>